<dbReference type="EMBL" id="CM000851">
    <property type="protein sequence ID" value="KRG98755.1"/>
    <property type="molecule type" value="Genomic_DNA"/>
</dbReference>
<organism evidence="1">
    <name type="scientific">Glycine max</name>
    <name type="common">Soybean</name>
    <name type="synonym">Glycine hispida</name>
    <dbReference type="NCBI Taxonomy" id="3847"/>
    <lineage>
        <taxon>Eukaryota</taxon>
        <taxon>Viridiplantae</taxon>
        <taxon>Streptophyta</taxon>
        <taxon>Embryophyta</taxon>
        <taxon>Tracheophyta</taxon>
        <taxon>Spermatophyta</taxon>
        <taxon>Magnoliopsida</taxon>
        <taxon>eudicotyledons</taxon>
        <taxon>Gunneridae</taxon>
        <taxon>Pentapetalae</taxon>
        <taxon>rosids</taxon>
        <taxon>fabids</taxon>
        <taxon>Fabales</taxon>
        <taxon>Fabaceae</taxon>
        <taxon>Papilionoideae</taxon>
        <taxon>50 kb inversion clade</taxon>
        <taxon>NPAAA clade</taxon>
        <taxon>indigoferoid/millettioid clade</taxon>
        <taxon>Phaseoleae</taxon>
        <taxon>Glycine</taxon>
        <taxon>Glycine subgen. Soja</taxon>
    </lineage>
</organism>
<gene>
    <name evidence="1" type="ORF">GLYMA_18G096000</name>
</gene>
<protein>
    <submittedName>
        <fullName evidence="1 2">Uncharacterized protein</fullName>
    </submittedName>
</protein>
<reference evidence="1 2" key="1">
    <citation type="journal article" date="2010" name="Nature">
        <title>Genome sequence of the palaeopolyploid soybean.</title>
        <authorList>
            <person name="Schmutz J."/>
            <person name="Cannon S.B."/>
            <person name="Schlueter J."/>
            <person name="Ma J."/>
            <person name="Mitros T."/>
            <person name="Nelson W."/>
            <person name="Hyten D.L."/>
            <person name="Song Q."/>
            <person name="Thelen J.J."/>
            <person name="Cheng J."/>
            <person name="Xu D."/>
            <person name="Hellsten U."/>
            <person name="May G.D."/>
            <person name="Yu Y."/>
            <person name="Sakurai T."/>
            <person name="Umezawa T."/>
            <person name="Bhattacharyya M.K."/>
            <person name="Sandhu D."/>
            <person name="Valliyodan B."/>
            <person name="Lindquist E."/>
            <person name="Peto M."/>
            <person name="Grant D."/>
            <person name="Shu S."/>
            <person name="Goodstein D."/>
            <person name="Barry K."/>
            <person name="Futrell-Griggs M."/>
            <person name="Abernathy B."/>
            <person name="Du J."/>
            <person name="Tian Z."/>
            <person name="Zhu L."/>
            <person name="Gill N."/>
            <person name="Joshi T."/>
            <person name="Libault M."/>
            <person name="Sethuraman A."/>
            <person name="Zhang X.-C."/>
            <person name="Shinozaki K."/>
            <person name="Nguyen H.T."/>
            <person name="Wing R.A."/>
            <person name="Cregan P."/>
            <person name="Specht J."/>
            <person name="Grimwood J."/>
            <person name="Rokhsar D."/>
            <person name="Stacey G."/>
            <person name="Shoemaker R.C."/>
            <person name="Jackson S.A."/>
        </authorList>
    </citation>
    <scope>NUCLEOTIDE SEQUENCE [LARGE SCALE GENOMIC DNA]</scope>
    <source>
        <strain evidence="2">cv. Williams 82</strain>
        <tissue evidence="1">Callus</tissue>
    </source>
</reference>
<dbReference type="Gramene" id="KRG98755">
    <property type="protein sequence ID" value="KRG98755"/>
    <property type="gene ID" value="GLYMA_18G096000"/>
</dbReference>
<evidence type="ECO:0000313" key="2">
    <source>
        <dbReference type="EnsemblPlants" id="KRG98755"/>
    </source>
</evidence>
<evidence type="ECO:0000313" key="1">
    <source>
        <dbReference type="EMBL" id="KRG98755.1"/>
    </source>
</evidence>
<reference evidence="2" key="2">
    <citation type="submission" date="2018-02" db="UniProtKB">
        <authorList>
            <consortium name="EnsemblPlants"/>
        </authorList>
    </citation>
    <scope>IDENTIFICATION</scope>
    <source>
        <strain evidence="2">Williams 82</strain>
    </source>
</reference>
<sequence>MHVCFITICFYLQGFNFVCCYACFYLNNSYFFLLIFQLCFRSLSPNFLDLFLSNYLGPIDCRKIFIGGLARETTIGLAFGEEGTTCILV</sequence>
<evidence type="ECO:0000313" key="3">
    <source>
        <dbReference type="Proteomes" id="UP000008827"/>
    </source>
</evidence>
<proteinExistence type="predicted"/>
<dbReference type="AlphaFoldDB" id="A0A0R0FAB4"/>
<name>A0A0R0FAB4_SOYBN</name>
<accession>A0A0R0FAB4</accession>
<dbReference type="EnsemblPlants" id="KRG98755">
    <property type="protein sequence ID" value="KRG98755"/>
    <property type="gene ID" value="GLYMA_18G096000"/>
</dbReference>
<keyword evidence="3" id="KW-1185">Reference proteome</keyword>
<dbReference type="Proteomes" id="UP000008827">
    <property type="component" value="Chromosome 18"/>
</dbReference>
<dbReference type="ExpressionAtlas" id="A0A0R0FAB4">
    <property type="expression patterns" value="differential"/>
</dbReference>
<reference evidence="1" key="3">
    <citation type="submission" date="2018-07" db="EMBL/GenBank/DDBJ databases">
        <title>WGS assembly of Glycine max.</title>
        <authorList>
            <person name="Schmutz J."/>
            <person name="Cannon S."/>
            <person name="Schlueter J."/>
            <person name="Ma J."/>
            <person name="Mitros T."/>
            <person name="Nelson W."/>
            <person name="Hyten D."/>
            <person name="Song Q."/>
            <person name="Thelen J."/>
            <person name="Cheng J."/>
            <person name="Xu D."/>
            <person name="Hellsten U."/>
            <person name="May G."/>
            <person name="Yu Y."/>
            <person name="Sakurai T."/>
            <person name="Umezawa T."/>
            <person name="Bhattacharyya M."/>
            <person name="Sandhu D."/>
            <person name="Valliyodan B."/>
            <person name="Lindquist E."/>
            <person name="Peto M."/>
            <person name="Grant D."/>
            <person name="Shu S."/>
            <person name="Goodstein D."/>
            <person name="Barry K."/>
            <person name="Futrell-Griggs M."/>
            <person name="Abernathy B."/>
            <person name="Du J."/>
            <person name="Tian Z."/>
            <person name="Zhu L."/>
            <person name="Gill N."/>
            <person name="Joshi T."/>
            <person name="Libault M."/>
            <person name="Sethuraman A."/>
            <person name="Zhang X."/>
            <person name="Shinozaki K."/>
            <person name="Nguyen H."/>
            <person name="Wing R."/>
            <person name="Cregan P."/>
            <person name="Specht J."/>
            <person name="Grimwood J."/>
            <person name="Rokhsar D."/>
            <person name="Stacey G."/>
            <person name="Shoemaker R."/>
            <person name="Jackson S."/>
        </authorList>
    </citation>
    <scope>NUCLEOTIDE SEQUENCE</scope>
    <source>
        <tissue evidence="1">Callus</tissue>
    </source>
</reference>